<keyword evidence="1" id="KW-0472">Membrane</keyword>
<feature type="transmembrane region" description="Helical" evidence="1">
    <location>
        <begin position="652"/>
        <end position="673"/>
    </location>
</feature>
<sequence>MCHGHHTVKMKEGRGMDGRVFQNIAIRGGSMLIQTGVLVLFHLIILSMSLKLNNEIIDVPVLRCGPDEIELKAHTLKPFEGQTFVRGHHRSPDCARVYDTTENITSDPQLSISLSRISSCGLTFERNSETRRVTLRAVIIFAFHPLFVTSADRSFSIECAFQQHDFTVQTQLDSIGDLSTIKVITATALPPKVHLSINGGVEKESRKDERISVGSPLLFKWSLDNSYPIYGFRVVSCDVETKDERRSSRMIEAGCSLDETLIANIRYSENDSVAFADGFAFKFADEEEVWMRCQVQLCIHKFEHLIVTGAGLNDLCQAPKCDQRLKRSNMEEYKLNEQPSMIVSERFIITDSKVLPAQEFRAPKDSDFYRDSNDENGNVRVMEVMGEGCRGCGYKANTEDHLAAIVIFLTAICGVVSNSLIALTASRLPLFRNSFGRLVRLQSTGEALFLAVWAFYFAPTLAFNLDFNKSFEISRRFGQLCLICYDISIYTHLIISINRFVSLYFPTHYGSIFTDDVTKRIIFAIILFSISYSWVLPAGNCNMEFSNEKWMLDYHSSCNLNLLFYAEFLRAVVIVAMIFLINSATFIRMYCHNRGKSFHRNSGTLEAALLRKRRNVEINFIRQVCLQGLAYLTELITYFFVSLAFPQKWPNFLLTTWAWLMVHTADGFITLLLNKQFRFIFFSSDESNQPQTITLISSNKGRYR</sequence>
<organism evidence="3 4">
    <name type="scientific">Mesorhabditis belari</name>
    <dbReference type="NCBI Taxonomy" id="2138241"/>
    <lineage>
        <taxon>Eukaryota</taxon>
        <taxon>Metazoa</taxon>
        <taxon>Ecdysozoa</taxon>
        <taxon>Nematoda</taxon>
        <taxon>Chromadorea</taxon>
        <taxon>Rhabditida</taxon>
        <taxon>Rhabditina</taxon>
        <taxon>Rhabditomorpha</taxon>
        <taxon>Rhabditoidea</taxon>
        <taxon>Rhabditidae</taxon>
        <taxon>Mesorhabditinae</taxon>
        <taxon>Mesorhabditis</taxon>
    </lineage>
</organism>
<name>A0AAF3FFG7_9BILA</name>
<feature type="transmembrane region" description="Helical" evidence="1">
    <location>
        <begin position="24"/>
        <end position="46"/>
    </location>
</feature>
<feature type="transmembrane region" description="Helical" evidence="1">
    <location>
        <begin position="521"/>
        <end position="539"/>
    </location>
</feature>
<keyword evidence="1" id="KW-1133">Transmembrane helix</keyword>
<dbReference type="Pfam" id="PF25301">
    <property type="entry name" value="CUT_C"/>
    <property type="match status" value="1"/>
</dbReference>
<dbReference type="Pfam" id="PF25057">
    <property type="entry name" value="CUT_N"/>
    <property type="match status" value="1"/>
</dbReference>
<evidence type="ECO:0000256" key="1">
    <source>
        <dbReference type="SAM" id="Phobius"/>
    </source>
</evidence>
<evidence type="ECO:0000313" key="3">
    <source>
        <dbReference type="Proteomes" id="UP000887575"/>
    </source>
</evidence>
<evidence type="ECO:0000313" key="4">
    <source>
        <dbReference type="WBParaSite" id="MBELARI_LOCUS5785"/>
    </source>
</evidence>
<feature type="transmembrane region" description="Helical" evidence="1">
    <location>
        <begin position="477"/>
        <end position="501"/>
    </location>
</feature>
<feature type="transmembrane region" description="Helical" evidence="1">
    <location>
        <begin position="568"/>
        <end position="591"/>
    </location>
</feature>
<feature type="transmembrane region" description="Helical" evidence="1">
    <location>
        <begin position="447"/>
        <end position="465"/>
    </location>
</feature>
<evidence type="ECO:0000259" key="2">
    <source>
        <dbReference type="PROSITE" id="PS51034"/>
    </source>
</evidence>
<dbReference type="CDD" id="cd00637">
    <property type="entry name" value="7tm_classA_rhodopsin-like"/>
    <property type="match status" value="1"/>
</dbReference>
<feature type="transmembrane region" description="Helical" evidence="1">
    <location>
        <begin position="402"/>
        <end position="426"/>
    </location>
</feature>
<feature type="transmembrane region" description="Helical" evidence="1">
    <location>
        <begin position="620"/>
        <end position="640"/>
    </location>
</feature>
<dbReference type="InterPro" id="IPR019430">
    <property type="entry name" value="7TM_GPCR_serpentine_rcpt_Srx"/>
</dbReference>
<reference evidence="4" key="1">
    <citation type="submission" date="2024-02" db="UniProtKB">
        <authorList>
            <consortium name="WormBaseParasite"/>
        </authorList>
    </citation>
    <scope>IDENTIFICATION</scope>
</reference>
<dbReference type="AlphaFoldDB" id="A0AAF3FFG7"/>
<dbReference type="PANTHER" id="PTHR23017">
    <property type="entry name" value="SERPENTINE RECEPTOR, CLASS X"/>
    <property type="match status" value="1"/>
</dbReference>
<dbReference type="SMART" id="SM00241">
    <property type="entry name" value="ZP"/>
    <property type="match status" value="1"/>
</dbReference>
<dbReference type="Pfam" id="PF10328">
    <property type="entry name" value="7TM_GPCR_Srx"/>
    <property type="match status" value="1"/>
</dbReference>
<dbReference type="PANTHER" id="PTHR23017:SF25">
    <property type="entry name" value="SERPENTINE RECEPTOR CLASS X 45"/>
    <property type="match status" value="1"/>
</dbReference>
<proteinExistence type="predicted"/>
<protein>
    <submittedName>
        <fullName evidence="4">ZP domain-containing protein</fullName>
    </submittedName>
</protein>
<dbReference type="PROSITE" id="PS51034">
    <property type="entry name" value="ZP_2"/>
    <property type="match status" value="1"/>
</dbReference>
<accession>A0AAF3FFG7</accession>
<keyword evidence="1" id="KW-0812">Transmembrane</keyword>
<dbReference type="Proteomes" id="UP000887575">
    <property type="component" value="Unassembled WGS sequence"/>
</dbReference>
<dbReference type="SUPFAM" id="SSF81321">
    <property type="entry name" value="Family A G protein-coupled receptor-like"/>
    <property type="match status" value="1"/>
</dbReference>
<dbReference type="WBParaSite" id="MBELARI_LOCUS5785">
    <property type="protein sequence ID" value="MBELARI_LOCUS5785"/>
    <property type="gene ID" value="MBELARI_LOCUS5785"/>
</dbReference>
<keyword evidence="3" id="KW-1185">Reference proteome</keyword>
<dbReference type="InterPro" id="IPR057475">
    <property type="entry name" value="CUT_C"/>
</dbReference>
<feature type="domain" description="ZP" evidence="2">
    <location>
        <begin position="63"/>
        <end position="323"/>
    </location>
</feature>
<dbReference type="Gene3D" id="1.20.1070.10">
    <property type="entry name" value="Rhodopsin 7-helix transmembrane proteins"/>
    <property type="match status" value="1"/>
</dbReference>
<dbReference type="InterPro" id="IPR001507">
    <property type="entry name" value="ZP_dom"/>
</dbReference>
<dbReference type="InterPro" id="IPR056953">
    <property type="entry name" value="CUT_N"/>
</dbReference>